<dbReference type="Pfam" id="PF16509">
    <property type="entry name" value="KORA"/>
    <property type="match status" value="1"/>
</dbReference>
<name>A0A2D2LXP5_FAUOS</name>
<evidence type="ECO:0000256" key="1">
    <source>
        <dbReference type="ARBA" id="ARBA00023015"/>
    </source>
</evidence>
<geneLocation type="plasmid" evidence="6">
    <name>pnp7-1</name>
</geneLocation>
<reference evidence="4" key="2">
    <citation type="journal article" date="2018" name="Genome Announc.">
        <title>Complete Genome Sequences of Three Moraxella osloensis Strains Isolated from Human Skin.</title>
        <authorList>
            <person name="Lim J.Y."/>
            <person name="Hwang I."/>
            <person name="Ganzorig M."/>
            <person name="Huang S.L."/>
            <person name="Cho G.S."/>
            <person name="Franz C.M.A.P."/>
            <person name="Lee K."/>
        </authorList>
    </citation>
    <scope>NUCLEOTIDE SEQUENCE</scope>
    <source>
        <strain evidence="4">NP7</strain>
        <plasmid evidence="4">pNP7-1</plasmid>
    </source>
</reference>
<dbReference type="Gene3D" id="1.10.10.2690">
    <property type="match status" value="1"/>
</dbReference>
<keyword evidence="4" id="KW-0614">Plasmid</keyword>
<dbReference type="InterPro" id="IPR053721">
    <property type="entry name" value="Fimbrial_Adhesin_Reg"/>
</dbReference>
<accession>A0A2D2LXP5</accession>
<sequence>MVKTNEIKGTVTEQQFESAISKTKIKQKGKDIAYKVLVLGSDINEVAASNNMSYQRVKKICERVHSEVGNDKMMEFSVKLPTEIAPLVQQILTSVKTIYEQGKKEN</sequence>
<protein>
    <recommendedName>
        <fullName evidence="3">TrfB transcriptional repressor protein domain-containing protein</fullName>
    </recommendedName>
</protein>
<dbReference type="EMBL" id="CP024444">
    <property type="protein sequence ID" value="ATR79805.1"/>
    <property type="molecule type" value="Genomic_DNA"/>
</dbReference>
<dbReference type="AlphaFoldDB" id="A0A2D2LXP5"/>
<evidence type="ECO:0000259" key="3">
    <source>
        <dbReference type="Pfam" id="PF16509"/>
    </source>
</evidence>
<gene>
    <name evidence="5" type="ORF">E6P75_12470</name>
    <name evidence="4" type="ORF">NP7_09250</name>
</gene>
<keyword evidence="1" id="KW-0805">Transcription regulation</keyword>
<keyword evidence="2" id="KW-0804">Transcription</keyword>
<reference evidence="4" key="3">
    <citation type="journal article" date="2018" name="Misainmurhag Hoiji">
        <title>Complete genome sequence of multidrug-resistant Moraxella osloensis NP7 with multiple plasmids isolated from human skin.</title>
        <authorList>
            <person name="Ganzorig M."/>
            <person name="Lim J.Y."/>
            <person name="Hwang I."/>
            <person name="Lee K."/>
        </authorList>
    </citation>
    <scope>NUCLEOTIDE SEQUENCE</scope>
    <source>
        <strain evidence="4">NP7</strain>
        <plasmid evidence="4">pNP7-1</plasmid>
    </source>
</reference>
<dbReference type="InterPro" id="IPR032428">
    <property type="entry name" value="TrfB"/>
</dbReference>
<reference evidence="6" key="1">
    <citation type="submission" date="2017-10" db="EMBL/GenBank/DDBJ databases">
        <title>Complete genome sequence of Moraxella osloensis NP7 isolated from human skin.</title>
        <authorList>
            <person name="Lee K."/>
            <person name="Lim J.Y."/>
            <person name="Hwang I."/>
        </authorList>
    </citation>
    <scope>NUCLEOTIDE SEQUENCE [LARGE SCALE GENOMIC DNA]</scope>
    <source>
        <strain evidence="6">NP7</strain>
        <plasmid evidence="6">pnp7-1</plasmid>
    </source>
</reference>
<dbReference type="RefSeq" id="WP_100271147.1">
    <property type="nucleotide sequence ID" value="NZ_CP024444.1"/>
</dbReference>
<dbReference type="Proteomes" id="UP000229340">
    <property type="component" value="Plasmid pNP7-1"/>
</dbReference>
<geneLocation type="plasmid" evidence="4">
    <name>pNP7-1</name>
</geneLocation>
<organism evidence="4 6">
    <name type="scientific">Faucicola osloensis</name>
    <name type="common">Moraxella osloensis</name>
    <dbReference type="NCBI Taxonomy" id="34062"/>
    <lineage>
        <taxon>Bacteria</taxon>
        <taxon>Pseudomonadati</taxon>
        <taxon>Pseudomonadota</taxon>
        <taxon>Gammaproteobacteria</taxon>
        <taxon>Moraxellales</taxon>
        <taxon>Moraxellaceae</taxon>
        <taxon>Faucicola</taxon>
    </lineage>
</organism>
<evidence type="ECO:0000313" key="5">
    <source>
        <dbReference type="EMBL" id="MDI4511002.1"/>
    </source>
</evidence>
<feature type="domain" description="TrfB transcriptional repressor protein" evidence="3">
    <location>
        <begin position="12"/>
        <end position="88"/>
    </location>
</feature>
<reference evidence="5" key="4">
    <citation type="submission" date="2019-04" db="EMBL/GenBank/DDBJ databases">
        <title>Moraxella osloensis CCUG 73412, isolated from corneal scrapings as causative agent of keratitis.</title>
        <authorList>
            <person name="Connolly G."/>
            <person name="Jaen-Luchoro D."/>
            <person name="Pinyeiro-Iglesias B."/>
            <person name="Curry A."/>
            <person name="Knowles S."/>
            <person name="Moore E.R.B."/>
        </authorList>
    </citation>
    <scope>NUCLEOTIDE SEQUENCE</scope>
    <source>
        <strain evidence="5">CCUG 73412</strain>
    </source>
</reference>
<evidence type="ECO:0000313" key="4">
    <source>
        <dbReference type="EMBL" id="ATR79805.1"/>
    </source>
</evidence>
<evidence type="ECO:0000256" key="2">
    <source>
        <dbReference type="ARBA" id="ARBA00023163"/>
    </source>
</evidence>
<evidence type="ECO:0000313" key="6">
    <source>
        <dbReference type="Proteomes" id="UP000229340"/>
    </source>
</evidence>
<dbReference type="EMBL" id="SSCJ01000022">
    <property type="protein sequence ID" value="MDI4511002.1"/>
    <property type="molecule type" value="Genomic_DNA"/>
</dbReference>
<proteinExistence type="predicted"/>